<dbReference type="Proteomes" id="UP000219285">
    <property type="component" value="Chromosome"/>
</dbReference>
<dbReference type="PROSITE" id="PS50005">
    <property type="entry name" value="TPR"/>
    <property type="match status" value="1"/>
</dbReference>
<dbReference type="InterPro" id="IPR011990">
    <property type="entry name" value="TPR-like_helical_dom_sf"/>
</dbReference>
<dbReference type="SUPFAM" id="SSF48452">
    <property type="entry name" value="TPR-like"/>
    <property type="match status" value="2"/>
</dbReference>
<protein>
    <submittedName>
        <fullName evidence="5">Tetratricopeptide repeat protein</fullName>
    </submittedName>
</protein>
<keyword evidence="6" id="KW-1185">Reference proteome</keyword>
<name>A0A6M4MF45_9ALTE</name>
<reference evidence="5 6" key="2">
    <citation type="submission" date="2020-04" db="EMBL/GenBank/DDBJ databases">
        <title>Complete genome sequence of Alteromonas pelagimontana 5.12T.</title>
        <authorList>
            <person name="Sinha R.K."/>
            <person name="Krishnan K.P."/>
            <person name="Kurian J.P."/>
        </authorList>
    </citation>
    <scope>NUCLEOTIDE SEQUENCE [LARGE SCALE GENOMIC DNA]</scope>
    <source>
        <strain evidence="5 6">5.12</strain>
    </source>
</reference>
<keyword evidence="1" id="KW-0677">Repeat</keyword>
<keyword evidence="2 3" id="KW-0802">TPR repeat</keyword>
<dbReference type="Gene3D" id="1.25.40.10">
    <property type="entry name" value="Tetratricopeptide repeat domain"/>
    <property type="match status" value="2"/>
</dbReference>
<dbReference type="AlphaFoldDB" id="A0A6M4MF45"/>
<dbReference type="PANTHER" id="PTHR44186:SF1">
    <property type="entry name" value="BARDET-BIEDL SYNDROME 4 PROTEIN"/>
    <property type="match status" value="1"/>
</dbReference>
<dbReference type="InterPro" id="IPR019734">
    <property type="entry name" value="TPR_rpt"/>
</dbReference>
<dbReference type="Pfam" id="PF14559">
    <property type="entry name" value="TPR_19"/>
    <property type="match status" value="2"/>
</dbReference>
<evidence type="ECO:0000313" key="6">
    <source>
        <dbReference type="Proteomes" id="UP000219285"/>
    </source>
</evidence>
<proteinExistence type="predicted"/>
<evidence type="ECO:0000256" key="1">
    <source>
        <dbReference type="ARBA" id="ARBA00022737"/>
    </source>
</evidence>
<dbReference type="KEGG" id="apel:CA267_008345"/>
<organism evidence="5 6">
    <name type="scientific">Alteromonas pelagimontana</name>
    <dbReference type="NCBI Taxonomy" id="1858656"/>
    <lineage>
        <taxon>Bacteria</taxon>
        <taxon>Pseudomonadati</taxon>
        <taxon>Pseudomonadota</taxon>
        <taxon>Gammaproteobacteria</taxon>
        <taxon>Alteromonadales</taxon>
        <taxon>Alteromonadaceae</taxon>
        <taxon>Alteromonas/Salinimonas group</taxon>
        <taxon>Alteromonas</taxon>
    </lineage>
</organism>
<keyword evidence="4" id="KW-0732">Signal</keyword>
<dbReference type="SMART" id="SM00028">
    <property type="entry name" value="TPR"/>
    <property type="match status" value="6"/>
</dbReference>
<dbReference type="RefSeq" id="WP_075607917.1">
    <property type="nucleotide sequence ID" value="NZ_CP052766.1"/>
</dbReference>
<feature type="signal peptide" evidence="4">
    <location>
        <begin position="1"/>
        <end position="28"/>
    </location>
</feature>
<gene>
    <name evidence="5" type="ORF">CA267_008345</name>
</gene>
<dbReference type="PANTHER" id="PTHR44186">
    <property type="match status" value="1"/>
</dbReference>
<sequence>MMIKYSNKLLQYFCTALAFLIASGSAQAQIVVTLADPQWNFVLKNDGIGDRRGRLAREENEFLQQIQPLLADNDYAGVVAAFAQRDESTLTPALSELYGQVLLSTKKIDDAERVLSNALKKMPGLSMAHRSLSMVYMIKQDFPQARKHLVRSIELGVADAQLYGQLAYVNLHLNRPVTAIAAYQNALMLEPDNSQWYQGLLFAFIQSDALPQASNLIDEMLEKDAQNPRLWLQRGQIAMKKNNETAAISSIETALQLGESRIENISMLARLHLRAGSAERAVGLVSDHAKDFLQDDDSGEWSTLDSLANWLVAKQDWTQLRQLLQALDKTNAKLTSAQTASLNVARAQLSMASNEYDSATRYLRSAVSAAPDNGEALLTLAGLYRQQKNVEQAKMYYLRAEALSDYKERAMLGRAQIAINQQDYDDALGLLRKIYNANPGRNDLLGNIQSLENLVRNAS</sequence>
<accession>A0A6M4MF45</accession>
<evidence type="ECO:0000256" key="2">
    <source>
        <dbReference type="ARBA" id="ARBA00022803"/>
    </source>
</evidence>
<feature type="chain" id="PRO_5028857126" evidence="4">
    <location>
        <begin position="29"/>
        <end position="459"/>
    </location>
</feature>
<dbReference type="OrthoDB" id="5699219at2"/>
<evidence type="ECO:0000256" key="3">
    <source>
        <dbReference type="PROSITE-ProRule" id="PRU00339"/>
    </source>
</evidence>
<reference evidence="6" key="1">
    <citation type="submission" date="2014-12" db="EMBL/GenBank/DDBJ databases">
        <title>Complete genome sequence of a multi-drug resistant Klebsiella pneumoniae.</title>
        <authorList>
            <person name="Hua X."/>
            <person name="Chen Q."/>
            <person name="Li X."/>
            <person name="Feng Y."/>
            <person name="Ruan Z."/>
            <person name="Yu Y."/>
        </authorList>
    </citation>
    <scope>NUCLEOTIDE SEQUENCE [LARGE SCALE GENOMIC DNA]</scope>
    <source>
        <strain evidence="6">5.12</strain>
    </source>
</reference>
<evidence type="ECO:0000256" key="4">
    <source>
        <dbReference type="SAM" id="SignalP"/>
    </source>
</evidence>
<dbReference type="EMBL" id="CP052766">
    <property type="protein sequence ID" value="QJR80786.1"/>
    <property type="molecule type" value="Genomic_DNA"/>
</dbReference>
<feature type="repeat" description="TPR" evidence="3">
    <location>
        <begin position="160"/>
        <end position="193"/>
    </location>
</feature>
<evidence type="ECO:0000313" key="5">
    <source>
        <dbReference type="EMBL" id="QJR80786.1"/>
    </source>
</evidence>